<dbReference type="PANTHER" id="PTHR30574">
    <property type="entry name" value="INNER MEMBRANE PROTEIN YEDE"/>
    <property type="match status" value="1"/>
</dbReference>
<dbReference type="RefSeq" id="WP_154716287.1">
    <property type="nucleotide sequence ID" value="NZ_LT837803.1"/>
</dbReference>
<dbReference type="Proteomes" id="UP000242886">
    <property type="component" value="Chromosome SDENCHOL"/>
</dbReference>
<organism evidence="10 11">
    <name type="scientific">Sterolibacterium denitrificans</name>
    <dbReference type="NCBI Taxonomy" id="157592"/>
    <lineage>
        <taxon>Bacteria</taxon>
        <taxon>Pseudomonadati</taxon>
        <taxon>Pseudomonadota</taxon>
        <taxon>Betaproteobacteria</taxon>
        <taxon>Nitrosomonadales</taxon>
        <taxon>Sterolibacteriaceae</taxon>
        <taxon>Sterolibacterium</taxon>
    </lineage>
</organism>
<dbReference type="InterPro" id="IPR007272">
    <property type="entry name" value="Sulf_transp_TsuA/YedE"/>
</dbReference>
<evidence type="ECO:0000256" key="7">
    <source>
        <dbReference type="ARBA" id="ARBA00023136"/>
    </source>
</evidence>
<reference evidence="10" key="1">
    <citation type="submission" date="2017-03" db="EMBL/GenBank/DDBJ databases">
        <authorList>
            <consortium name="AG Boll"/>
        </authorList>
    </citation>
    <scope>NUCLEOTIDE SEQUENCE [LARGE SCALE GENOMIC DNA]</scope>
    <source>
        <strain evidence="10">Chol</strain>
    </source>
</reference>
<sequence length="153" mass="15907">MPEQFFPNGYSVYLVGGLLMGAGVALLYATTGRQGGASTFFSSVWSYFLRTSFFRQAVLRDSRDWRSVYALGMLLGGLLYALLGLPQEATQVPAWKFIAGGLLIGFGARLGGGCTSGHGICGMASLSGSSILMVCTFLGTAILTALGVSALGA</sequence>
<accession>A0A7Z7MUU0</accession>
<keyword evidence="2" id="KW-0813">Transport</keyword>
<dbReference type="Pfam" id="PF04143">
    <property type="entry name" value="Sulf_transp"/>
    <property type="match status" value="1"/>
</dbReference>
<evidence type="ECO:0000256" key="3">
    <source>
        <dbReference type="ARBA" id="ARBA00022475"/>
    </source>
</evidence>
<protein>
    <submittedName>
        <fullName evidence="10">YeeE/YedE</fullName>
    </submittedName>
</protein>
<proteinExistence type="inferred from homology"/>
<evidence type="ECO:0000313" key="11">
    <source>
        <dbReference type="Proteomes" id="UP000242886"/>
    </source>
</evidence>
<evidence type="ECO:0000256" key="1">
    <source>
        <dbReference type="ARBA" id="ARBA00004429"/>
    </source>
</evidence>
<feature type="transmembrane region" description="Helical" evidence="9">
    <location>
        <begin position="67"/>
        <end position="86"/>
    </location>
</feature>
<evidence type="ECO:0000256" key="5">
    <source>
        <dbReference type="ARBA" id="ARBA00022692"/>
    </source>
</evidence>
<keyword evidence="5 9" id="KW-0812">Transmembrane</keyword>
<keyword evidence="4" id="KW-0997">Cell inner membrane</keyword>
<dbReference type="PANTHER" id="PTHR30574:SF1">
    <property type="entry name" value="SULPHUR TRANSPORT DOMAIN-CONTAINING PROTEIN"/>
    <property type="match status" value="1"/>
</dbReference>
<comment type="similarity">
    <text evidence="8">Belongs to the TsuA/YedE (TC 9.B.102) family.</text>
</comment>
<dbReference type="AlphaFoldDB" id="A0A7Z7MUU0"/>
<evidence type="ECO:0000256" key="9">
    <source>
        <dbReference type="SAM" id="Phobius"/>
    </source>
</evidence>
<evidence type="ECO:0000256" key="8">
    <source>
        <dbReference type="ARBA" id="ARBA00035655"/>
    </source>
</evidence>
<dbReference type="GO" id="GO:0005886">
    <property type="term" value="C:plasma membrane"/>
    <property type="evidence" value="ECO:0007669"/>
    <property type="project" value="UniProtKB-SubCell"/>
</dbReference>
<evidence type="ECO:0000256" key="6">
    <source>
        <dbReference type="ARBA" id="ARBA00022989"/>
    </source>
</evidence>
<feature type="transmembrane region" description="Helical" evidence="9">
    <location>
        <begin position="92"/>
        <end position="110"/>
    </location>
</feature>
<gene>
    <name evidence="10" type="ORF">SDENCHOL_11059</name>
</gene>
<comment type="subcellular location">
    <subcellularLocation>
        <location evidence="1">Cell inner membrane</location>
        <topology evidence="1">Multi-pass membrane protein</topology>
    </subcellularLocation>
</comment>
<dbReference type="EMBL" id="LT837803">
    <property type="protein sequence ID" value="SMB24416.1"/>
    <property type="molecule type" value="Genomic_DNA"/>
</dbReference>
<keyword evidence="3" id="KW-1003">Cell membrane</keyword>
<feature type="transmembrane region" description="Helical" evidence="9">
    <location>
        <begin position="12"/>
        <end position="30"/>
    </location>
</feature>
<keyword evidence="11" id="KW-1185">Reference proteome</keyword>
<name>A0A7Z7MUU0_9PROT</name>
<keyword evidence="7 9" id="KW-0472">Membrane</keyword>
<evidence type="ECO:0000256" key="4">
    <source>
        <dbReference type="ARBA" id="ARBA00022519"/>
    </source>
</evidence>
<feature type="transmembrane region" description="Helical" evidence="9">
    <location>
        <begin position="131"/>
        <end position="151"/>
    </location>
</feature>
<evidence type="ECO:0000256" key="2">
    <source>
        <dbReference type="ARBA" id="ARBA00022448"/>
    </source>
</evidence>
<evidence type="ECO:0000313" key="10">
    <source>
        <dbReference type="EMBL" id="SMB24416.1"/>
    </source>
</evidence>
<keyword evidence="6 9" id="KW-1133">Transmembrane helix</keyword>